<proteinExistence type="inferred from homology"/>
<reference evidence="14 15" key="1">
    <citation type="submission" date="2017-06" db="EMBL/GenBank/DDBJ databases">
        <title>Draft Genome Sequence of Natranaerobius trueperi halophilic, alkalithermophilic bacteria from soda lakes.</title>
        <authorList>
            <person name="Zhao B."/>
        </authorList>
    </citation>
    <scope>NUCLEOTIDE SEQUENCE [LARGE SCALE GENOMIC DNA]</scope>
    <source>
        <strain evidence="14 15">DSM 18760</strain>
    </source>
</reference>
<evidence type="ECO:0000256" key="1">
    <source>
        <dbReference type="ARBA" id="ARBA00010716"/>
    </source>
</evidence>
<feature type="binding site" evidence="11">
    <location>
        <begin position="219"/>
        <end position="220"/>
    </location>
    <ligand>
        <name>substrate</name>
    </ligand>
</feature>
<dbReference type="GO" id="GO:0008448">
    <property type="term" value="F:N-acetylglucosamine-6-phosphate deacetylase activity"/>
    <property type="evidence" value="ECO:0007669"/>
    <property type="project" value="UniProtKB-EC"/>
</dbReference>
<dbReference type="OrthoDB" id="9776488at2"/>
<dbReference type="NCBIfam" id="TIGR00221">
    <property type="entry name" value="nagA"/>
    <property type="match status" value="1"/>
</dbReference>
<feature type="binding site" evidence="12">
    <location>
        <position position="195"/>
    </location>
    <ligand>
        <name>Zn(2+)</name>
        <dbReference type="ChEBI" id="CHEBI:29105"/>
    </ligand>
</feature>
<accession>A0A226C3D7</accession>
<evidence type="ECO:0000256" key="4">
    <source>
        <dbReference type="ARBA" id="ARBA00022723"/>
    </source>
</evidence>
<dbReference type="InterPro" id="IPR011059">
    <property type="entry name" value="Metal-dep_hydrolase_composite"/>
</dbReference>
<evidence type="ECO:0000313" key="14">
    <source>
        <dbReference type="EMBL" id="OWZ84979.1"/>
    </source>
</evidence>
<dbReference type="RefSeq" id="WP_089022403.1">
    <property type="nucleotide sequence ID" value="NZ_NIQC01000001.1"/>
</dbReference>
<comment type="cofactor">
    <cofactor evidence="12">
        <name>a divalent metal cation</name>
        <dbReference type="ChEBI" id="CHEBI:60240"/>
    </cofactor>
    <text evidence="12">Binds 1 divalent metal cation per subunit.</text>
</comment>
<dbReference type="AlphaFoldDB" id="A0A226C3D7"/>
<organism evidence="14 15">
    <name type="scientific">Natranaerobius trueperi</name>
    <dbReference type="NCBI Taxonomy" id="759412"/>
    <lineage>
        <taxon>Bacteria</taxon>
        <taxon>Bacillati</taxon>
        <taxon>Bacillota</taxon>
        <taxon>Clostridia</taxon>
        <taxon>Natranaerobiales</taxon>
        <taxon>Natranaerobiaceae</taxon>
        <taxon>Natranaerobius</taxon>
    </lineage>
</organism>
<sequence>MSLIFRNAKIITESDVINPGYLIVDENGYIKNIGVDNKKDSFSNEIDLQRKYLAPGFIDIHTHGGHGYDVMDGNVKAIDKISQFHLQNGVTGFLATTLTAPLQDLKQVSKVISEYMENNETNLLGVHLEGPFVNPDKRGAQNREHIISPKVEIIKELKEKLQDQLKIISMAPEKDTNYEVIEWATKKNITISAAHTNASFEDIINASKKGLSHGTHLFNGMSGIHHRKPGAALGLLMHPDITLELILDGYHLHPGIVNMVLELKGVDNIALVSDSIRASCLSEGDYDLGGLRITIKNGKALTENGNLAGSIVTLPRALKNFIEITDCPLYEAIKTISLTPAKILGLDKQRGSLEKGKRADAVVLNDKLGVEKTIIKGKILSG</sequence>
<dbReference type="GO" id="GO:0006046">
    <property type="term" value="P:N-acetylglucosamine catabolic process"/>
    <property type="evidence" value="ECO:0007669"/>
    <property type="project" value="TreeGrafter"/>
</dbReference>
<feature type="domain" description="Amidohydrolase-related" evidence="13">
    <location>
        <begin position="52"/>
        <end position="380"/>
    </location>
</feature>
<keyword evidence="4 12" id="KW-0479">Metal-binding</keyword>
<comment type="catalytic activity">
    <reaction evidence="7">
        <text>N-acetyl-D-glucosamine 6-phosphate + H2O = D-glucosamine 6-phosphate + acetate</text>
        <dbReference type="Rhea" id="RHEA:22936"/>
        <dbReference type="ChEBI" id="CHEBI:15377"/>
        <dbReference type="ChEBI" id="CHEBI:30089"/>
        <dbReference type="ChEBI" id="CHEBI:57513"/>
        <dbReference type="ChEBI" id="CHEBI:58725"/>
        <dbReference type="EC" id="3.5.1.25"/>
    </reaction>
</comment>
<keyword evidence="15" id="KW-1185">Reference proteome</keyword>
<dbReference type="Pfam" id="PF01979">
    <property type="entry name" value="Amidohydro_1"/>
    <property type="match status" value="1"/>
</dbReference>
<dbReference type="InterPro" id="IPR032466">
    <property type="entry name" value="Metal_Hydrolase"/>
</dbReference>
<dbReference type="EMBL" id="NIQC01000001">
    <property type="protein sequence ID" value="OWZ84979.1"/>
    <property type="molecule type" value="Genomic_DNA"/>
</dbReference>
<evidence type="ECO:0000256" key="11">
    <source>
        <dbReference type="PIRSR" id="PIRSR038994-2"/>
    </source>
</evidence>
<evidence type="ECO:0000256" key="3">
    <source>
        <dbReference type="ARBA" id="ARBA00018029"/>
    </source>
</evidence>
<dbReference type="InterPro" id="IPR006680">
    <property type="entry name" value="Amidohydro-rel"/>
</dbReference>
<evidence type="ECO:0000256" key="9">
    <source>
        <dbReference type="PIRNR" id="PIRNR038994"/>
    </source>
</evidence>
<dbReference type="FunFam" id="3.20.20.140:FF:000004">
    <property type="entry name" value="N-acetylglucosamine-6-phosphate deacetylase"/>
    <property type="match status" value="1"/>
</dbReference>
<protein>
    <recommendedName>
        <fullName evidence="3">N-acetylglucosamine-6-phosphate deacetylase</fullName>
        <ecNumber evidence="2">3.5.1.25</ecNumber>
    </recommendedName>
</protein>
<feature type="binding site" evidence="11">
    <location>
        <position position="227"/>
    </location>
    <ligand>
        <name>substrate</name>
    </ligand>
</feature>
<dbReference type="SUPFAM" id="SSF51556">
    <property type="entry name" value="Metallo-dependent hydrolases"/>
    <property type="match status" value="1"/>
</dbReference>
<dbReference type="Gene3D" id="3.20.20.140">
    <property type="entry name" value="Metal-dependent hydrolases"/>
    <property type="match status" value="1"/>
</dbReference>
<dbReference type="PANTHER" id="PTHR11113:SF14">
    <property type="entry name" value="N-ACETYLGLUCOSAMINE-6-PHOSPHATE DEACETYLASE"/>
    <property type="match status" value="1"/>
</dbReference>
<evidence type="ECO:0000259" key="13">
    <source>
        <dbReference type="Pfam" id="PF01979"/>
    </source>
</evidence>
<evidence type="ECO:0000256" key="8">
    <source>
        <dbReference type="ARBA" id="ARBA00060590"/>
    </source>
</evidence>
<dbReference type="EC" id="3.5.1.25" evidence="2"/>
<feature type="active site" description="Proton donor/acceptor" evidence="10">
    <location>
        <position position="274"/>
    </location>
</feature>
<evidence type="ECO:0000256" key="2">
    <source>
        <dbReference type="ARBA" id="ARBA00011899"/>
    </source>
</evidence>
<feature type="binding site" evidence="11">
    <location>
        <position position="140"/>
    </location>
    <ligand>
        <name>substrate</name>
    </ligand>
</feature>
<feature type="binding site" evidence="11">
    <location>
        <begin position="307"/>
        <end position="309"/>
    </location>
    <ligand>
        <name>substrate</name>
    </ligand>
</feature>
<evidence type="ECO:0000256" key="6">
    <source>
        <dbReference type="ARBA" id="ARBA00023277"/>
    </source>
</evidence>
<keyword evidence="6 9" id="KW-0119">Carbohydrate metabolism</keyword>
<dbReference type="PIRSF" id="PIRSF038994">
    <property type="entry name" value="NagA"/>
    <property type="match status" value="1"/>
</dbReference>
<dbReference type="CDD" id="cd00854">
    <property type="entry name" value="NagA"/>
    <property type="match status" value="1"/>
</dbReference>
<feature type="binding site" evidence="11">
    <location>
        <position position="251"/>
    </location>
    <ligand>
        <name>substrate</name>
    </ligand>
</feature>
<evidence type="ECO:0000256" key="10">
    <source>
        <dbReference type="PIRSR" id="PIRSR038994-1"/>
    </source>
</evidence>
<dbReference type="GO" id="GO:0046872">
    <property type="term" value="F:metal ion binding"/>
    <property type="evidence" value="ECO:0007669"/>
    <property type="project" value="UniProtKB-KW"/>
</dbReference>
<keyword evidence="5 9" id="KW-0378">Hydrolase</keyword>
<dbReference type="Gene3D" id="2.30.40.10">
    <property type="entry name" value="Urease, subunit C, domain 1"/>
    <property type="match status" value="1"/>
</dbReference>
<evidence type="ECO:0000313" key="15">
    <source>
        <dbReference type="Proteomes" id="UP000214588"/>
    </source>
</evidence>
<evidence type="ECO:0000256" key="7">
    <source>
        <dbReference type="ARBA" id="ARBA00047647"/>
    </source>
</evidence>
<feature type="binding site" evidence="12">
    <location>
        <position position="216"/>
    </location>
    <ligand>
        <name>Zn(2+)</name>
        <dbReference type="ChEBI" id="CHEBI:29105"/>
    </ligand>
</feature>
<gene>
    <name evidence="14" type="primary">nagA</name>
    <name evidence="14" type="ORF">CDO51_00830</name>
</gene>
<evidence type="ECO:0000256" key="12">
    <source>
        <dbReference type="PIRSR" id="PIRSR038994-3"/>
    </source>
</evidence>
<evidence type="ECO:0000256" key="5">
    <source>
        <dbReference type="ARBA" id="ARBA00022801"/>
    </source>
</evidence>
<comment type="similarity">
    <text evidence="1 9">Belongs to the metallo-dependent hydrolases superfamily. NagA family.</text>
</comment>
<dbReference type="Proteomes" id="UP000214588">
    <property type="component" value="Unassembled WGS sequence"/>
</dbReference>
<dbReference type="PANTHER" id="PTHR11113">
    <property type="entry name" value="N-ACETYLGLUCOSAMINE-6-PHOSPHATE DEACETYLASE"/>
    <property type="match status" value="1"/>
</dbReference>
<dbReference type="SUPFAM" id="SSF51338">
    <property type="entry name" value="Composite domain of metallo-dependent hydrolases"/>
    <property type="match status" value="1"/>
</dbReference>
<feature type="binding site" evidence="12">
    <location>
        <position position="129"/>
    </location>
    <ligand>
        <name>Zn(2+)</name>
        <dbReference type="ChEBI" id="CHEBI:29105"/>
    </ligand>
</feature>
<comment type="caution">
    <text evidence="14">The sequence shown here is derived from an EMBL/GenBank/DDBJ whole genome shotgun (WGS) entry which is preliminary data.</text>
</comment>
<dbReference type="InterPro" id="IPR003764">
    <property type="entry name" value="GlcNAc_6-P_deAcase"/>
</dbReference>
<name>A0A226C3D7_9FIRM</name>
<comment type="pathway">
    <text evidence="8">Amino-sugar metabolism; N-acetylneuraminate degradation; D-fructose 6-phosphate from N-acetylneuraminate: step 4/5.</text>
</comment>